<evidence type="ECO:0000256" key="4">
    <source>
        <dbReference type="SAM" id="MobiDB-lite"/>
    </source>
</evidence>
<evidence type="ECO:0000256" key="1">
    <source>
        <dbReference type="ARBA" id="ARBA00004613"/>
    </source>
</evidence>
<reference evidence="6" key="1">
    <citation type="journal article" date="2016" name="Insect Biochem. Mol. Biol.">
        <title>Multifaceted biological insights from a draft genome sequence of the tobacco hornworm moth, Manduca sexta.</title>
        <authorList>
            <person name="Kanost M.R."/>
            <person name="Arrese E.L."/>
            <person name="Cao X."/>
            <person name="Chen Y.R."/>
            <person name="Chellapilla S."/>
            <person name="Goldsmith M.R."/>
            <person name="Grosse-Wilde E."/>
            <person name="Heckel D.G."/>
            <person name="Herndon N."/>
            <person name="Jiang H."/>
            <person name="Papanicolaou A."/>
            <person name="Qu J."/>
            <person name="Soulages J.L."/>
            <person name="Vogel H."/>
            <person name="Walters J."/>
            <person name="Waterhouse R.M."/>
            <person name="Ahn S.J."/>
            <person name="Almeida F.C."/>
            <person name="An C."/>
            <person name="Aqrawi P."/>
            <person name="Bretschneider A."/>
            <person name="Bryant W.B."/>
            <person name="Bucks S."/>
            <person name="Chao H."/>
            <person name="Chevignon G."/>
            <person name="Christen J.M."/>
            <person name="Clarke D.F."/>
            <person name="Dittmer N.T."/>
            <person name="Ferguson L.C.F."/>
            <person name="Garavelou S."/>
            <person name="Gordon K.H.J."/>
            <person name="Gunaratna R.T."/>
            <person name="Han Y."/>
            <person name="Hauser F."/>
            <person name="He Y."/>
            <person name="Heidel-Fischer H."/>
            <person name="Hirsh A."/>
            <person name="Hu Y."/>
            <person name="Jiang H."/>
            <person name="Kalra D."/>
            <person name="Klinner C."/>
            <person name="Konig C."/>
            <person name="Kovar C."/>
            <person name="Kroll A.R."/>
            <person name="Kuwar S.S."/>
            <person name="Lee S.L."/>
            <person name="Lehman R."/>
            <person name="Li K."/>
            <person name="Li Z."/>
            <person name="Liang H."/>
            <person name="Lovelace S."/>
            <person name="Lu Z."/>
            <person name="Mansfield J.H."/>
            <person name="McCulloch K.J."/>
            <person name="Mathew T."/>
            <person name="Morton B."/>
            <person name="Muzny D.M."/>
            <person name="Neunemann D."/>
            <person name="Ongeri F."/>
            <person name="Pauchet Y."/>
            <person name="Pu L.L."/>
            <person name="Pyrousis I."/>
            <person name="Rao X.J."/>
            <person name="Redding A."/>
            <person name="Roesel C."/>
            <person name="Sanchez-Gracia A."/>
            <person name="Schaack S."/>
            <person name="Shukla A."/>
            <person name="Tetreau G."/>
            <person name="Wang Y."/>
            <person name="Xiong G.H."/>
            <person name="Traut W."/>
            <person name="Walsh T.K."/>
            <person name="Worley K.C."/>
            <person name="Wu D."/>
            <person name="Wu W."/>
            <person name="Wu Y.Q."/>
            <person name="Zhang X."/>
            <person name="Zou Z."/>
            <person name="Zucker H."/>
            <person name="Briscoe A.D."/>
            <person name="Burmester T."/>
            <person name="Clem R.J."/>
            <person name="Feyereisen R."/>
            <person name="Grimmelikhuijzen C.J.P."/>
            <person name="Hamodrakas S.J."/>
            <person name="Hansson B.S."/>
            <person name="Huguet E."/>
            <person name="Jermiin L.S."/>
            <person name="Lan Q."/>
            <person name="Lehman H.K."/>
            <person name="Lorenzen M."/>
            <person name="Merzendorfer H."/>
            <person name="Michalopoulos I."/>
            <person name="Morton D.B."/>
            <person name="Muthukrishnan S."/>
            <person name="Oakeshott J.G."/>
            <person name="Palmer W."/>
            <person name="Park Y."/>
            <person name="Passarelli A.L."/>
            <person name="Rozas J."/>
            <person name="Schwartz L.M."/>
            <person name="Smith W."/>
            <person name="Southgate A."/>
            <person name="Vilcinskas A."/>
            <person name="Vogt R."/>
            <person name="Wang P."/>
            <person name="Werren J."/>
            <person name="Yu X.Q."/>
            <person name="Zhou J.J."/>
            <person name="Brown S.J."/>
            <person name="Scherer S.E."/>
            <person name="Richards S."/>
            <person name="Blissard G.W."/>
        </authorList>
    </citation>
    <scope>NUCLEOTIDE SEQUENCE</scope>
</reference>
<feature type="domain" description="Kazal-like" evidence="5">
    <location>
        <begin position="72"/>
        <end position="125"/>
    </location>
</feature>
<comment type="caution">
    <text evidence="6">The sequence shown here is derived from an EMBL/GenBank/DDBJ whole genome shotgun (WGS) entry which is preliminary data.</text>
</comment>
<dbReference type="PANTHER" id="PTHR21179">
    <property type="entry name" value="SERINE-TYPE ENDOPEPTIDASE INHIBITOR"/>
    <property type="match status" value="1"/>
</dbReference>
<evidence type="ECO:0000313" key="7">
    <source>
        <dbReference type="Proteomes" id="UP000791440"/>
    </source>
</evidence>
<gene>
    <name evidence="6" type="ORF">O3G_MSEX004210</name>
</gene>
<protein>
    <recommendedName>
        <fullName evidence="5">Kazal-like domain-containing protein</fullName>
    </recommendedName>
</protein>
<dbReference type="CDD" id="cd00104">
    <property type="entry name" value="KAZAL_FS"/>
    <property type="match status" value="1"/>
</dbReference>
<evidence type="ECO:0000256" key="2">
    <source>
        <dbReference type="ARBA" id="ARBA00022525"/>
    </source>
</evidence>
<reference evidence="6" key="2">
    <citation type="submission" date="2020-12" db="EMBL/GenBank/DDBJ databases">
        <authorList>
            <person name="Kanost M."/>
        </authorList>
    </citation>
    <scope>NUCLEOTIDE SEQUENCE</scope>
</reference>
<accession>A0A921YWR8</accession>
<organism evidence="6 7">
    <name type="scientific">Manduca sexta</name>
    <name type="common">Tobacco hawkmoth</name>
    <name type="synonym">Tobacco hornworm</name>
    <dbReference type="NCBI Taxonomy" id="7130"/>
    <lineage>
        <taxon>Eukaryota</taxon>
        <taxon>Metazoa</taxon>
        <taxon>Ecdysozoa</taxon>
        <taxon>Arthropoda</taxon>
        <taxon>Hexapoda</taxon>
        <taxon>Insecta</taxon>
        <taxon>Pterygota</taxon>
        <taxon>Neoptera</taxon>
        <taxon>Endopterygota</taxon>
        <taxon>Lepidoptera</taxon>
        <taxon>Glossata</taxon>
        <taxon>Ditrysia</taxon>
        <taxon>Bombycoidea</taxon>
        <taxon>Sphingidae</taxon>
        <taxon>Sphinginae</taxon>
        <taxon>Sphingini</taxon>
        <taxon>Manduca</taxon>
    </lineage>
</organism>
<feature type="compositionally biased region" description="Low complexity" evidence="4">
    <location>
        <begin position="142"/>
        <end position="157"/>
    </location>
</feature>
<dbReference type="SMART" id="SM00280">
    <property type="entry name" value="KAZAL"/>
    <property type="match status" value="1"/>
</dbReference>
<sequence>MNTFMDIIELCMTMNVSSNQIDYEQYCGSNIATLQNLLCTQNDNVNRTIITTPTPTPSATPTPTPTPTTFWQLELVACVKVCPHTPEYNPVCGTNGITFENLSILRCVQLCGVSVNIHRASACTPAAVTQPATNDKNREVQNVNNENKPLPNNNSSETIPSEVPLDNFGGVTKTTTEADETIDIDPRILQIENDKT</sequence>
<dbReference type="Pfam" id="PF00050">
    <property type="entry name" value="Kazal_1"/>
    <property type="match status" value="1"/>
</dbReference>
<keyword evidence="3" id="KW-1015">Disulfide bond</keyword>
<evidence type="ECO:0000313" key="6">
    <source>
        <dbReference type="EMBL" id="KAG6446027.1"/>
    </source>
</evidence>
<keyword evidence="2" id="KW-0964">Secreted</keyword>
<dbReference type="InterPro" id="IPR039932">
    <property type="entry name" value="Spink4-like"/>
</dbReference>
<dbReference type="InterPro" id="IPR002350">
    <property type="entry name" value="Kazal_dom"/>
</dbReference>
<name>A0A921YWR8_MANSE</name>
<evidence type="ECO:0000256" key="3">
    <source>
        <dbReference type="ARBA" id="ARBA00023157"/>
    </source>
</evidence>
<feature type="region of interest" description="Disordered" evidence="4">
    <location>
        <begin position="129"/>
        <end position="167"/>
    </location>
</feature>
<keyword evidence="7" id="KW-1185">Reference proteome</keyword>
<dbReference type="EMBL" id="JH668328">
    <property type="protein sequence ID" value="KAG6446027.1"/>
    <property type="molecule type" value="Genomic_DNA"/>
</dbReference>
<dbReference type="AlphaFoldDB" id="A0A921YWR8"/>
<comment type="subcellular location">
    <subcellularLocation>
        <location evidence="1">Secreted</location>
    </subcellularLocation>
</comment>
<dbReference type="PROSITE" id="PS51465">
    <property type="entry name" value="KAZAL_2"/>
    <property type="match status" value="1"/>
</dbReference>
<dbReference type="GO" id="GO:0005576">
    <property type="term" value="C:extracellular region"/>
    <property type="evidence" value="ECO:0007669"/>
    <property type="project" value="UniProtKB-SubCell"/>
</dbReference>
<proteinExistence type="predicted"/>
<dbReference type="GO" id="GO:0004867">
    <property type="term" value="F:serine-type endopeptidase inhibitor activity"/>
    <property type="evidence" value="ECO:0007669"/>
    <property type="project" value="InterPro"/>
</dbReference>
<dbReference type="PANTHER" id="PTHR21179:SF0">
    <property type="entry name" value="SERINE PROTEASE INHIBITOR KAZAL-TYPE 4"/>
    <property type="match status" value="1"/>
</dbReference>
<dbReference type="Proteomes" id="UP000791440">
    <property type="component" value="Unassembled WGS sequence"/>
</dbReference>
<evidence type="ECO:0000259" key="5">
    <source>
        <dbReference type="PROSITE" id="PS51465"/>
    </source>
</evidence>